<protein>
    <submittedName>
        <fullName evidence="1">Uncharacterized protein</fullName>
    </submittedName>
</protein>
<reference evidence="1 2" key="1">
    <citation type="submission" date="2023-03" db="EMBL/GenBank/DDBJ databases">
        <title>High-quality genome of Scylla paramamosain provides insights in environmental adaptation.</title>
        <authorList>
            <person name="Zhang L."/>
        </authorList>
    </citation>
    <scope>NUCLEOTIDE SEQUENCE [LARGE SCALE GENOMIC DNA]</scope>
    <source>
        <strain evidence="1">LZ_2023a</strain>
        <tissue evidence="1">Muscle</tissue>
    </source>
</reference>
<sequence length="202" mass="23073">MADRSEFPDAVESEAREVVAGLIREQDWEEEEKEKIHKEYIAEFGAVLQEMLPMVTSLYLGRKPTVTRSVDDDDNGEALEEAKVRHEATVIAITKKRKEYPQYLSKLLGKTTRLKKEAVAVMKVDMQLPEPMEEVGTATDLDNTYWDALKEEVNDNLIESTHNILMDVERLSGLVDFARVSRQLDPLSIFDDFTSYRATKSS</sequence>
<dbReference type="AlphaFoldDB" id="A0AAW0T027"/>
<dbReference type="EMBL" id="JARAKH010000042">
    <property type="protein sequence ID" value="KAK8380532.1"/>
    <property type="molecule type" value="Genomic_DNA"/>
</dbReference>
<accession>A0AAW0T027</accession>
<organism evidence="1 2">
    <name type="scientific">Scylla paramamosain</name>
    <name type="common">Mud crab</name>
    <dbReference type="NCBI Taxonomy" id="85552"/>
    <lineage>
        <taxon>Eukaryota</taxon>
        <taxon>Metazoa</taxon>
        <taxon>Ecdysozoa</taxon>
        <taxon>Arthropoda</taxon>
        <taxon>Crustacea</taxon>
        <taxon>Multicrustacea</taxon>
        <taxon>Malacostraca</taxon>
        <taxon>Eumalacostraca</taxon>
        <taxon>Eucarida</taxon>
        <taxon>Decapoda</taxon>
        <taxon>Pleocyemata</taxon>
        <taxon>Brachyura</taxon>
        <taxon>Eubrachyura</taxon>
        <taxon>Portunoidea</taxon>
        <taxon>Portunidae</taxon>
        <taxon>Portuninae</taxon>
        <taxon>Scylla</taxon>
    </lineage>
</organism>
<proteinExistence type="predicted"/>
<name>A0AAW0T027_SCYPA</name>
<dbReference type="Proteomes" id="UP001487740">
    <property type="component" value="Unassembled WGS sequence"/>
</dbReference>
<comment type="caution">
    <text evidence="1">The sequence shown here is derived from an EMBL/GenBank/DDBJ whole genome shotgun (WGS) entry which is preliminary data.</text>
</comment>
<evidence type="ECO:0000313" key="1">
    <source>
        <dbReference type="EMBL" id="KAK8380532.1"/>
    </source>
</evidence>
<evidence type="ECO:0000313" key="2">
    <source>
        <dbReference type="Proteomes" id="UP001487740"/>
    </source>
</evidence>
<gene>
    <name evidence="1" type="ORF">O3P69_016845</name>
</gene>
<keyword evidence="2" id="KW-1185">Reference proteome</keyword>